<evidence type="ECO:0000259" key="3">
    <source>
        <dbReference type="PROSITE" id="PS00498"/>
    </source>
</evidence>
<dbReference type="Pfam" id="PF00264">
    <property type="entry name" value="Tyrosinase"/>
    <property type="match status" value="1"/>
</dbReference>
<dbReference type="PRINTS" id="PR00092">
    <property type="entry name" value="TYROSINASE"/>
</dbReference>
<dbReference type="PANTHER" id="PTHR11474">
    <property type="entry name" value="TYROSINASE FAMILY MEMBER"/>
    <property type="match status" value="1"/>
</dbReference>
<gene>
    <name evidence="4" type="ORF">OEZ85_002704</name>
</gene>
<keyword evidence="5" id="KW-1185">Reference proteome</keyword>
<sequence length="606" mass="65906">MTTTPTVGPINGAAVSNWVYNSIPRRRDIFEINNLPVTDRYRTLYLLAMQEMQSTTDVTGPVYNHDAIAKIHGQSTPYQGACNSACANFHADCAGGTFRCSATAGYCPHSHPLFAAWHRPYLSQFEMALVNAAHAVAMRVADPGERSLYQQLAHQIRTPYINPLSSYITNLAFTILDIPNVNVIDPLTNASTSIPNPLASWGSPATTRSGSWKANFAANAVSWSSQITSFIASPDWGCTWGAGSCSSGATRLENTHGSMHVNIGGTMSSVPTAAKDPIFMMLHGYIDRVLQSWQGSGGSSPAVWMAPAVNSAAATLFYPAGTSISASSLLAPFYTSGWGGYWMDGSFARIHHANPWIALPYRYWSKWWWIGVAIKDVTVSATTMSRLVAKELVDELADVHKGYRLQVWLDTININAIPNQGFCLHFISDYSGTTGKAFADQYAGRNGTVLVEKMQSEPQYCGNWCILGSSLERGKPLRVDASADITGCIVKQQQSLESTGLNKEPYLAPKSPYKLSNIYILPTSITRNGVATNFTRRVSLGPRIELRWSNFPLGEASGDVQTVQTSEESIRSGLPTRFIAESKEDEITLPGYAQGVLEAAAPGTRN</sequence>
<dbReference type="Proteomes" id="UP001244341">
    <property type="component" value="Chromosome 5b"/>
</dbReference>
<proteinExistence type="predicted"/>
<feature type="domain" description="Tyrosinase copper-binding" evidence="3">
    <location>
        <begin position="276"/>
        <end position="287"/>
    </location>
</feature>
<evidence type="ECO:0000313" key="5">
    <source>
        <dbReference type="Proteomes" id="UP001244341"/>
    </source>
</evidence>
<name>A0ABY8U111_TETOB</name>
<dbReference type="PROSITE" id="PS00498">
    <property type="entry name" value="TYROSINASE_2"/>
    <property type="match status" value="1"/>
</dbReference>
<dbReference type="InterPro" id="IPR050316">
    <property type="entry name" value="Tyrosinase/Hemocyanin"/>
</dbReference>
<dbReference type="EMBL" id="CP126212">
    <property type="protein sequence ID" value="WIA14162.1"/>
    <property type="molecule type" value="Genomic_DNA"/>
</dbReference>
<dbReference type="InterPro" id="IPR008922">
    <property type="entry name" value="Di-copper_centre_dom_sf"/>
</dbReference>
<accession>A0ABY8U111</accession>
<dbReference type="SUPFAM" id="SSF48056">
    <property type="entry name" value="Di-copper centre-containing domain"/>
    <property type="match status" value="1"/>
</dbReference>
<keyword evidence="1" id="KW-0479">Metal-binding</keyword>
<protein>
    <recommendedName>
        <fullName evidence="3">Tyrosinase copper-binding domain-containing protein</fullName>
    </recommendedName>
</protein>
<evidence type="ECO:0000256" key="1">
    <source>
        <dbReference type="ARBA" id="ARBA00022723"/>
    </source>
</evidence>
<reference evidence="4 5" key="1">
    <citation type="submission" date="2023-05" db="EMBL/GenBank/DDBJ databases">
        <title>A 100% complete, gapless, phased diploid assembly of the Scenedesmus obliquus UTEX 3031 genome.</title>
        <authorList>
            <person name="Biondi T.C."/>
            <person name="Hanschen E.R."/>
            <person name="Kwon T."/>
            <person name="Eng W."/>
            <person name="Kruse C.P.S."/>
            <person name="Koehler S.I."/>
            <person name="Kunde Y."/>
            <person name="Gleasner C.D."/>
            <person name="You Mak K.T."/>
            <person name="Polle J."/>
            <person name="Hovde B.T."/>
            <person name="Starkenburg S.R."/>
        </authorList>
    </citation>
    <scope>NUCLEOTIDE SEQUENCE [LARGE SCALE GENOMIC DNA]</scope>
    <source>
        <strain evidence="4 5">DOE0152z</strain>
    </source>
</reference>
<evidence type="ECO:0000313" key="4">
    <source>
        <dbReference type="EMBL" id="WIA14162.1"/>
    </source>
</evidence>
<dbReference type="PANTHER" id="PTHR11474:SF76">
    <property type="entry name" value="SHKT DOMAIN-CONTAINING PROTEIN"/>
    <property type="match status" value="1"/>
</dbReference>
<organism evidence="4 5">
    <name type="scientific">Tetradesmus obliquus</name>
    <name type="common">Green alga</name>
    <name type="synonym">Acutodesmus obliquus</name>
    <dbReference type="NCBI Taxonomy" id="3088"/>
    <lineage>
        <taxon>Eukaryota</taxon>
        <taxon>Viridiplantae</taxon>
        <taxon>Chlorophyta</taxon>
        <taxon>core chlorophytes</taxon>
        <taxon>Chlorophyceae</taxon>
        <taxon>CS clade</taxon>
        <taxon>Sphaeropleales</taxon>
        <taxon>Scenedesmaceae</taxon>
        <taxon>Tetradesmus</taxon>
    </lineage>
</organism>
<dbReference type="Gene3D" id="1.10.1280.10">
    <property type="entry name" value="Di-copper center containing domain from catechol oxidase"/>
    <property type="match status" value="2"/>
</dbReference>
<evidence type="ECO:0000256" key="2">
    <source>
        <dbReference type="ARBA" id="ARBA00023008"/>
    </source>
</evidence>
<dbReference type="InterPro" id="IPR002227">
    <property type="entry name" value="Tyrosinase_Cu-bd"/>
</dbReference>
<keyword evidence="2" id="KW-0186">Copper</keyword>